<feature type="region of interest" description="Disordered" evidence="1">
    <location>
        <begin position="406"/>
        <end position="430"/>
    </location>
</feature>
<feature type="region of interest" description="Disordered" evidence="1">
    <location>
        <begin position="1"/>
        <end position="123"/>
    </location>
</feature>
<comment type="caution">
    <text evidence="2">The sequence shown here is derived from an EMBL/GenBank/DDBJ whole genome shotgun (WGS) entry which is preliminary data.</text>
</comment>
<dbReference type="PANTHER" id="PTHR33671">
    <property type="entry name" value="N-METHYLTRANSFERASE, PUTATIVE (DUF688)-RELATED"/>
    <property type="match status" value="1"/>
</dbReference>
<dbReference type="InterPro" id="IPR007789">
    <property type="entry name" value="DUF688"/>
</dbReference>
<reference evidence="2" key="2">
    <citation type="submission" date="2020-10" db="EMBL/GenBank/DDBJ databases">
        <authorList>
            <person name="Cooper E.A."/>
            <person name="Brenton Z.W."/>
            <person name="Flinn B.S."/>
            <person name="Jenkins J."/>
            <person name="Shu S."/>
            <person name="Flowers D."/>
            <person name="Luo F."/>
            <person name="Wang Y."/>
            <person name="Xia P."/>
            <person name="Barry K."/>
            <person name="Daum C."/>
            <person name="Lipzen A."/>
            <person name="Yoshinaga Y."/>
            <person name="Schmutz J."/>
            <person name="Saski C."/>
            <person name="Vermerris W."/>
            <person name="Kresovich S."/>
        </authorList>
    </citation>
    <scope>NUCLEOTIDE SEQUENCE</scope>
</reference>
<gene>
    <name evidence="2" type="ORF">BDA96_09G206500</name>
</gene>
<protein>
    <submittedName>
        <fullName evidence="2">Uncharacterized protein</fullName>
    </submittedName>
</protein>
<organism evidence="2 3">
    <name type="scientific">Sorghum bicolor</name>
    <name type="common">Sorghum</name>
    <name type="synonym">Sorghum vulgare</name>
    <dbReference type="NCBI Taxonomy" id="4558"/>
    <lineage>
        <taxon>Eukaryota</taxon>
        <taxon>Viridiplantae</taxon>
        <taxon>Streptophyta</taxon>
        <taxon>Embryophyta</taxon>
        <taxon>Tracheophyta</taxon>
        <taxon>Spermatophyta</taxon>
        <taxon>Magnoliopsida</taxon>
        <taxon>Liliopsida</taxon>
        <taxon>Poales</taxon>
        <taxon>Poaceae</taxon>
        <taxon>PACMAD clade</taxon>
        <taxon>Panicoideae</taxon>
        <taxon>Andropogonodae</taxon>
        <taxon>Andropogoneae</taxon>
        <taxon>Sorghinae</taxon>
        <taxon>Sorghum</taxon>
    </lineage>
</organism>
<evidence type="ECO:0000313" key="2">
    <source>
        <dbReference type="EMBL" id="KAG0518783.1"/>
    </source>
</evidence>
<feature type="compositionally biased region" description="Basic and acidic residues" evidence="1">
    <location>
        <begin position="416"/>
        <end position="428"/>
    </location>
</feature>
<dbReference type="PANTHER" id="PTHR33671:SF8">
    <property type="entry name" value="OS05G0514400 PROTEIN"/>
    <property type="match status" value="1"/>
</dbReference>
<evidence type="ECO:0000256" key="1">
    <source>
        <dbReference type="SAM" id="MobiDB-lite"/>
    </source>
</evidence>
<name>A0A921QBM3_SORBI</name>
<accession>A0A921QBM3</accession>
<feature type="region of interest" description="Disordered" evidence="1">
    <location>
        <begin position="274"/>
        <end position="314"/>
    </location>
</feature>
<proteinExistence type="predicted"/>
<dbReference type="Proteomes" id="UP000807115">
    <property type="component" value="Chromosome 9"/>
</dbReference>
<feature type="region of interest" description="Disordered" evidence="1">
    <location>
        <begin position="218"/>
        <end position="242"/>
    </location>
</feature>
<evidence type="ECO:0000313" key="3">
    <source>
        <dbReference type="Proteomes" id="UP000807115"/>
    </source>
</evidence>
<feature type="compositionally biased region" description="Basic residues" evidence="1">
    <location>
        <begin position="61"/>
        <end position="70"/>
    </location>
</feature>
<reference evidence="2" key="1">
    <citation type="journal article" date="2019" name="BMC Genomics">
        <title>A new reference genome for Sorghum bicolor reveals high levels of sequence similarity between sweet and grain genotypes: implications for the genetics of sugar metabolism.</title>
        <authorList>
            <person name="Cooper E.A."/>
            <person name="Brenton Z.W."/>
            <person name="Flinn B.S."/>
            <person name="Jenkins J."/>
            <person name="Shu S."/>
            <person name="Flowers D."/>
            <person name="Luo F."/>
            <person name="Wang Y."/>
            <person name="Xia P."/>
            <person name="Barry K."/>
            <person name="Daum C."/>
            <person name="Lipzen A."/>
            <person name="Yoshinaga Y."/>
            <person name="Schmutz J."/>
            <person name="Saski C."/>
            <person name="Vermerris W."/>
            <person name="Kresovich S."/>
        </authorList>
    </citation>
    <scope>NUCLEOTIDE SEQUENCE</scope>
</reference>
<feature type="compositionally biased region" description="Pro residues" evidence="1">
    <location>
        <begin position="71"/>
        <end position="81"/>
    </location>
</feature>
<dbReference type="AlphaFoldDB" id="A0A921QBM3"/>
<dbReference type="EMBL" id="CM027688">
    <property type="protein sequence ID" value="KAG0518783.1"/>
    <property type="molecule type" value="Genomic_DNA"/>
</dbReference>
<sequence>MADANKRINLAAPLLSIRRHGGGGAETAATGLPPAYKADATSEPPGHHTSAVPFGWEHRPGHPKSVRTRRPPPPPAPPPPLTIVNDVDEPSRVTRSPAAVGVASDSVRARRGEERRSDALSRDDVSCVTVNCSATGISDAAGTGAGSGSGPCARRSGSVMMDRFLPAAHAVAAGSPQSTFRKAASGRAAVVLGARTAAGGDNRVPAQRRVPLQHIAAYHLPPLPPSGKNNDDDDDDDNSDAHSTAGFASKRCGLLSTPCVMSALLLSRVARRGAGTPFQSDGGGSRRQRNPLLPRSRNGQQQQQLQHPGDDHGMISQQSWEEVYIKSLLRSSGPGAGGLMGPAAAVASELDRTVRELYKRRDGQAVRPKASHLGLLLVLDRSNEACGHVSPARKLSRTGDTALLLKKATTKSSPDGGEKQLGRERDAGADAGGGGYGFPLLLEDKEAVAGREMALSPQPLLPLPLPQSPTESWLSRALPSVSTRPPATSFLGLHVQPKKRAPLPWCSIDSSRDVHRDRQRQIRVHDLHK</sequence>
<feature type="compositionally biased region" description="Basic and acidic residues" evidence="1">
    <location>
        <begin position="107"/>
        <end position="123"/>
    </location>
</feature>
<dbReference type="Pfam" id="PF05097">
    <property type="entry name" value="DUF688"/>
    <property type="match status" value="1"/>
</dbReference>